<dbReference type="Gene3D" id="3.40.50.300">
    <property type="entry name" value="P-loop containing nucleotide triphosphate hydrolases"/>
    <property type="match status" value="2"/>
</dbReference>
<dbReference type="InterPro" id="IPR010994">
    <property type="entry name" value="RuvA_2-like"/>
</dbReference>
<dbReference type="PANTHER" id="PTHR43788">
    <property type="entry name" value="DNA2/NAM7 HELICASE FAMILY MEMBER"/>
    <property type="match status" value="1"/>
</dbReference>
<protein>
    <recommendedName>
        <fullName evidence="3">ATP-dependent RecD2 DNA helicase</fullName>
        <ecNumber evidence="3">5.6.2.3</ecNumber>
    </recommendedName>
    <alternativeName>
        <fullName evidence="3">DNA 5'-3' helicase subunit RecD2</fullName>
    </alternativeName>
</protein>
<dbReference type="GO" id="GO:0016787">
    <property type="term" value="F:hydrolase activity"/>
    <property type="evidence" value="ECO:0007669"/>
    <property type="project" value="UniProtKB-KW"/>
</dbReference>
<dbReference type="GO" id="GO:0043139">
    <property type="term" value="F:5'-3' DNA helicase activity"/>
    <property type="evidence" value="ECO:0007669"/>
    <property type="project" value="UniProtKB-UniRule"/>
</dbReference>
<dbReference type="InterPro" id="IPR003583">
    <property type="entry name" value="Hlx-hairpin-Hlx_DNA-bd_motif"/>
</dbReference>
<dbReference type="InterPro" id="IPR027785">
    <property type="entry name" value="UvrD-like_helicase_C"/>
</dbReference>
<dbReference type="Gene3D" id="2.30.30.940">
    <property type="match status" value="1"/>
</dbReference>
<dbReference type="HAMAP" id="MF_01488">
    <property type="entry name" value="RecD2"/>
    <property type="match status" value="1"/>
</dbReference>
<dbReference type="InterPro" id="IPR029493">
    <property type="entry name" value="RecD2-like_HHH"/>
</dbReference>
<feature type="domain" description="Helix-hairpin-helix DNA-binding motif class 1" evidence="4">
    <location>
        <begin position="182"/>
        <end position="201"/>
    </location>
</feature>
<proteinExistence type="inferred from homology"/>
<dbReference type="InterPro" id="IPR006345">
    <property type="entry name" value="RecD2"/>
</dbReference>
<keyword evidence="3 6" id="KW-0378">Hydrolase</keyword>
<dbReference type="GO" id="GO:0006281">
    <property type="term" value="P:DNA repair"/>
    <property type="evidence" value="ECO:0007669"/>
    <property type="project" value="InterPro"/>
</dbReference>
<feature type="binding site" evidence="3">
    <location>
        <begin position="376"/>
        <end position="380"/>
    </location>
    <ligand>
        <name>ATP</name>
        <dbReference type="ChEBI" id="CHEBI:30616"/>
    </ligand>
</feature>
<dbReference type="Pfam" id="PF18335">
    <property type="entry name" value="SH3_13"/>
    <property type="match status" value="1"/>
</dbReference>
<comment type="function">
    <text evidence="3">DNA-dependent ATPase and ATP-dependent 5'-3' DNA helicase. Has no activity on blunt DNA or DNA with 3'-overhangs, requires at least 10 bases of 5'-ssDNA for helicase activity.</text>
</comment>
<dbReference type="EC" id="5.6.2.3" evidence="3"/>
<evidence type="ECO:0000256" key="2">
    <source>
        <dbReference type="ARBA" id="ARBA00022840"/>
    </source>
</evidence>
<keyword evidence="3" id="KW-0413">Isomerase</keyword>
<dbReference type="InterPro" id="IPR027417">
    <property type="entry name" value="P-loop_NTPase"/>
</dbReference>
<dbReference type="GO" id="GO:0006310">
    <property type="term" value="P:DNA recombination"/>
    <property type="evidence" value="ECO:0007669"/>
    <property type="project" value="InterPro"/>
</dbReference>
<dbReference type="GO" id="GO:0017116">
    <property type="term" value="F:single-stranded DNA helicase activity"/>
    <property type="evidence" value="ECO:0007669"/>
    <property type="project" value="TreeGrafter"/>
</dbReference>
<name>A0A7W8M6U8_9FIRM</name>
<dbReference type="EMBL" id="JACHFW010000028">
    <property type="protein sequence ID" value="MBB5266334.1"/>
    <property type="molecule type" value="Genomic_DNA"/>
</dbReference>
<dbReference type="SUPFAM" id="SSF47781">
    <property type="entry name" value="RuvA domain 2-like"/>
    <property type="match status" value="1"/>
</dbReference>
<evidence type="ECO:0000256" key="3">
    <source>
        <dbReference type="HAMAP-Rule" id="MF_01488"/>
    </source>
</evidence>
<dbReference type="SUPFAM" id="SSF52540">
    <property type="entry name" value="P-loop containing nucleoside triphosphate hydrolases"/>
    <property type="match status" value="1"/>
</dbReference>
<dbReference type="Pfam" id="PF14520">
    <property type="entry name" value="HHH_5"/>
    <property type="match status" value="1"/>
</dbReference>
<evidence type="ECO:0000259" key="4">
    <source>
        <dbReference type="SMART" id="SM00278"/>
    </source>
</evidence>
<accession>A0A7W8M6U8</accession>
<keyword evidence="1 3" id="KW-0547">Nucleotide-binding</keyword>
<keyword evidence="3" id="KW-0238">DNA-binding</keyword>
<dbReference type="GO" id="GO:0009338">
    <property type="term" value="C:exodeoxyribonuclease V complex"/>
    <property type="evidence" value="ECO:0007669"/>
    <property type="project" value="TreeGrafter"/>
</dbReference>
<dbReference type="AlphaFoldDB" id="A0A7W8M6U8"/>
<dbReference type="GO" id="GO:0003677">
    <property type="term" value="F:DNA binding"/>
    <property type="evidence" value="ECO:0007669"/>
    <property type="project" value="UniProtKB-UniRule"/>
</dbReference>
<evidence type="ECO:0000313" key="7">
    <source>
        <dbReference type="Proteomes" id="UP000543642"/>
    </source>
</evidence>
<keyword evidence="2 3" id="KW-0067">ATP-binding</keyword>
<comment type="caution">
    <text evidence="6">The sequence shown here is derived from an EMBL/GenBank/DDBJ whole genome shotgun (WGS) entry which is preliminary data.</text>
</comment>
<organism evidence="6 7">
    <name type="scientific">Catenibacillus scindens</name>
    <dbReference type="NCBI Taxonomy" id="673271"/>
    <lineage>
        <taxon>Bacteria</taxon>
        <taxon>Bacillati</taxon>
        <taxon>Bacillota</taxon>
        <taxon>Clostridia</taxon>
        <taxon>Lachnospirales</taxon>
        <taxon>Lachnospiraceae</taxon>
        <taxon>Catenibacillus</taxon>
    </lineage>
</organism>
<comment type="catalytic activity">
    <reaction evidence="3">
        <text>ATP + H2O = ADP + phosphate + H(+)</text>
        <dbReference type="Rhea" id="RHEA:13065"/>
        <dbReference type="ChEBI" id="CHEBI:15377"/>
        <dbReference type="ChEBI" id="CHEBI:15378"/>
        <dbReference type="ChEBI" id="CHEBI:30616"/>
        <dbReference type="ChEBI" id="CHEBI:43474"/>
        <dbReference type="ChEBI" id="CHEBI:456216"/>
        <dbReference type="EC" id="5.6.2.3"/>
    </reaction>
</comment>
<dbReference type="Pfam" id="PF23139">
    <property type="entry name" value="OB_YrrC"/>
    <property type="match status" value="1"/>
</dbReference>
<feature type="domain" description="AAA+ ATPase" evidence="5">
    <location>
        <begin position="365"/>
        <end position="508"/>
    </location>
</feature>
<feature type="domain" description="Helix-hairpin-helix DNA-binding motif class 1" evidence="4">
    <location>
        <begin position="118"/>
        <end position="137"/>
    </location>
</feature>
<dbReference type="NCBIfam" id="TIGR01448">
    <property type="entry name" value="recD_rel"/>
    <property type="match status" value="1"/>
</dbReference>
<dbReference type="Pfam" id="PF13538">
    <property type="entry name" value="UvrD_C_2"/>
    <property type="match status" value="1"/>
</dbReference>
<dbReference type="RefSeq" id="WP_183776707.1">
    <property type="nucleotide sequence ID" value="NZ_JACHFW010000028.1"/>
</dbReference>
<comment type="similarity">
    <text evidence="3">Belongs to the RecD family. RecD2 subfamily.</text>
</comment>
<sequence>MIKIRCVVERITYQSPETGYTVLKCAVKNYNDLVTVVGNLVDANVGSVLLIDGNWKVDAKYGRQFLAESWEETMPATVFGIEKYLGSGLIKGVGPKFAKKIVQQFSTDTLEIIETDVQRLLEVPGIGKKRVDKIAKSWERQKEIKNVMLFLQDHSVSTAFAAKIYRQYGNESIPKVKENPFRLADDIWGIGFKTADSIAMKLGIGKEAFIRLRSGIMYTLSELADEGHVYAERDQLIKKASALLEAEDTSIIMTMDQMLKDEELIREKIMVPQFVPDEVIPEDAAKEIEKECIYLPPFYFAEVGVANKLKKLAAEPAADRLWVSLMKARQDTGNPELSVDVEKIQNTVNMKYDEVQVEAIRRAATAKVLVLTGGPGTGKTTTTQGIIAAYRTFGLNILLAAPTGRAAKRITEATGLEAKTIHRLLEFKPPEGYQKNEETPLEGDVLIVDECSMIDIVLMNALMKAIPPHMRLILVGDIDQLPSVGAGNVLRDVIDSEVFPVVRLTRIFRQAQTSRIIMNAHKINAGQMPDTSNGKNTDFFFMTQEDPEEAAKKIVELVHKKLPGYYRTPASQIQVLTPMQRGVVGATNLNMALQEALNPQGEGLRRSGFVYRPNDKVMQIKNNYDKEVFNGDIGIIESVDMQDRTLLVNFDGRSIEYDATELDELVHAYATTIHKAQGSEYPIVVMPVLMNHYVMLQRNLIYTGITRAKKILVMVGTKKALSYAVRNVTVTKRNTLLKERLAGEIQVRKTAKVYYPDFGNRSADMQMVAEERTPYGVKKEK</sequence>
<dbReference type="SMART" id="SM00278">
    <property type="entry name" value="HhH1"/>
    <property type="match status" value="2"/>
</dbReference>
<dbReference type="InterPro" id="IPR050534">
    <property type="entry name" value="Coronavir_polyprotein_1ab"/>
</dbReference>
<dbReference type="CDD" id="cd18809">
    <property type="entry name" value="SF1_C_RecD"/>
    <property type="match status" value="1"/>
</dbReference>
<evidence type="ECO:0000259" key="5">
    <source>
        <dbReference type="SMART" id="SM00382"/>
    </source>
</evidence>
<dbReference type="PANTHER" id="PTHR43788:SF6">
    <property type="entry name" value="DNA HELICASE B"/>
    <property type="match status" value="1"/>
</dbReference>
<dbReference type="InterPro" id="IPR041451">
    <property type="entry name" value="RecD2_SH13"/>
</dbReference>
<dbReference type="Pfam" id="PF13245">
    <property type="entry name" value="AAA_19"/>
    <property type="match status" value="1"/>
</dbReference>
<dbReference type="SMART" id="SM00382">
    <property type="entry name" value="AAA"/>
    <property type="match status" value="1"/>
</dbReference>
<dbReference type="InterPro" id="IPR003593">
    <property type="entry name" value="AAA+_ATPase"/>
</dbReference>
<dbReference type="Pfam" id="PF14490">
    <property type="entry name" value="HHH_RecD2"/>
    <property type="match status" value="1"/>
</dbReference>
<keyword evidence="3" id="KW-0347">Helicase</keyword>
<evidence type="ECO:0000313" key="6">
    <source>
        <dbReference type="EMBL" id="MBB5266334.1"/>
    </source>
</evidence>
<dbReference type="Gene3D" id="1.10.150.20">
    <property type="entry name" value="5' to 3' exonuclease, C-terminal subdomain"/>
    <property type="match status" value="1"/>
</dbReference>
<dbReference type="GO" id="GO:0005524">
    <property type="term" value="F:ATP binding"/>
    <property type="evidence" value="ECO:0007669"/>
    <property type="project" value="UniProtKB-UniRule"/>
</dbReference>
<gene>
    <name evidence="3" type="primary">recD2</name>
    <name evidence="6" type="ORF">HNP82_003491</name>
</gene>
<reference evidence="6 7" key="1">
    <citation type="submission" date="2020-08" db="EMBL/GenBank/DDBJ databases">
        <title>Genomic Encyclopedia of Type Strains, Phase IV (KMG-IV): sequencing the most valuable type-strain genomes for metagenomic binning, comparative biology and taxonomic classification.</title>
        <authorList>
            <person name="Goeker M."/>
        </authorList>
    </citation>
    <scope>NUCLEOTIDE SEQUENCE [LARGE SCALE GENOMIC DNA]</scope>
    <source>
        <strain evidence="6 7">DSM 106146</strain>
    </source>
</reference>
<dbReference type="CDD" id="cd17933">
    <property type="entry name" value="DEXSc_RecD-like"/>
    <property type="match status" value="1"/>
</dbReference>
<evidence type="ECO:0000256" key="1">
    <source>
        <dbReference type="ARBA" id="ARBA00022741"/>
    </source>
</evidence>
<keyword evidence="7" id="KW-1185">Reference proteome</keyword>
<dbReference type="Proteomes" id="UP000543642">
    <property type="component" value="Unassembled WGS sequence"/>
</dbReference>
<dbReference type="InterPro" id="IPR055446">
    <property type="entry name" value="RecD2_N_OB"/>
</dbReference>
<dbReference type="Gene3D" id="1.10.10.2220">
    <property type="match status" value="1"/>
</dbReference>